<evidence type="ECO:0000313" key="4">
    <source>
        <dbReference type="EMBL" id="KAH1039268.1"/>
    </source>
</evidence>
<dbReference type="PANTHER" id="PTHR42776">
    <property type="entry name" value="SERINE PEPTIDASE S9 FAMILY MEMBER"/>
    <property type="match status" value="1"/>
</dbReference>
<evidence type="ECO:0000259" key="3">
    <source>
        <dbReference type="Pfam" id="PF19283"/>
    </source>
</evidence>
<keyword evidence="5" id="KW-1185">Reference proteome</keyword>
<evidence type="ECO:0000313" key="5">
    <source>
        <dbReference type="Proteomes" id="UP000828251"/>
    </source>
</evidence>
<comment type="caution">
    <text evidence="4">The sequence shown here is derived from an EMBL/GenBank/DDBJ whole genome shotgun (WGS) entry which is preliminary data.</text>
</comment>
<dbReference type="EMBL" id="JAIQCV010000012">
    <property type="protein sequence ID" value="KAH1039268.1"/>
    <property type="molecule type" value="Genomic_DNA"/>
</dbReference>
<dbReference type="InterPro" id="IPR045550">
    <property type="entry name" value="AARE_N"/>
</dbReference>
<dbReference type="Proteomes" id="UP000828251">
    <property type="component" value="Unassembled WGS sequence"/>
</dbReference>
<name>A0A9D3ZJ11_9ROSI</name>
<keyword evidence="2" id="KW-0378">Hydrolase</keyword>
<dbReference type="AlphaFoldDB" id="A0A9D3ZJ11"/>
<dbReference type="PANTHER" id="PTHR42776:SF4">
    <property type="entry name" value="ACYLAMINO-ACID-RELEASING ENZYME"/>
    <property type="match status" value="1"/>
</dbReference>
<feature type="domain" description="Acylamino-acid-releasing enzyme N-terminal" evidence="3">
    <location>
        <begin position="48"/>
        <end position="95"/>
    </location>
</feature>
<evidence type="ECO:0000256" key="1">
    <source>
        <dbReference type="ARBA" id="ARBA00010040"/>
    </source>
</evidence>
<organism evidence="4 5">
    <name type="scientific">Gossypium stocksii</name>
    <dbReference type="NCBI Taxonomy" id="47602"/>
    <lineage>
        <taxon>Eukaryota</taxon>
        <taxon>Viridiplantae</taxon>
        <taxon>Streptophyta</taxon>
        <taxon>Embryophyta</taxon>
        <taxon>Tracheophyta</taxon>
        <taxon>Spermatophyta</taxon>
        <taxon>Magnoliopsida</taxon>
        <taxon>eudicotyledons</taxon>
        <taxon>Gunneridae</taxon>
        <taxon>Pentapetalae</taxon>
        <taxon>rosids</taxon>
        <taxon>malvids</taxon>
        <taxon>Malvales</taxon>
        <taxon>Malvaceae</taxon>
        <taxon>Malvoideae</taxon>
        <taxon>Gossypium</taxon>
    </lineage>
</organism>
<reference evidence="4 5" key="1">
    <citation type="journal article" date="2021" name="Plant Biotechnol. J.">
        <title>Multi-omics assisted identification of the key and species-specific regulatory components of drought-tolerant mechanisms in Gossypium stocksii.</title>
        <authorList>
            <person name="Yu D."/>
            <person name="Ke L."/>
            <person name="Zhang D."/>
            <person name="Wu Y."/>
            <person name="Sun Y."/>
            <person name="Mei J."/>
            <person name="Sun J."/>
            <person name="Sun Y."/>
        </authorList>
    </citation>
    <scope>NUCLEOTIDE SEQUENCE [LARGE SCALE GENOMIC DNA]</scope>
    <source>
        <strain evidence="5">cv. E1</strain>
        <tissue evidence="4">Leaf</tissue>
    </source>
</reference>
<comment type="similarity">
    <text evidence="1">Belongs to the peptidase S9C family.</text>
</comment>
<dbReference type="OrthoDB" id="416344at2759"/>
<dbReference type="GO" id="GO:0004252">
    <property type="term" value="F:serine-type endopeptidase activity"/>
    <property type="evidence" value="ECO:0007669"/>
    <property type="project" value="TreeGrafter"/>
</dbReference>
<evidence type="ECO:0000256" key="2">
    <source>
        <dbReference type="ARBA" id="ARBA00022801"/>
    </source>
</evidence>
<gene>
    <name evidence="4" type="ORF">J1N35_041011</name>
</gene>
<dbReference type="Pfam" id="PF19283">
    <property type="entry name" value="APEH_N"/>
    <property type="match status" value="1"/>
</dbReference>
<proteinExistence type="inferred from homology"/>
<sequence>MDSSKAGIMKELPVELDEATEEEYASKSKLLLEFANISSIDMAWVFMSESGSKLLVIRNPENESPTQFEIWSSSQLEKEFRIPQSTHGSMYADGW</sequence>
<accession>A0A9D3ZJ11</accession>
<protein>
    <recommendedName>
        <fullName evidence="3">Acylamino-acid-releasing enzyme N-terminal domain-containing protein</fullName>
    </recommendedName>
</protein>